<feature type="transmembrane region" description="Helical" evidence="1">
    <location>
        <begin position="73"/>
        <end position="90"/>
    </location>
</feature>
<sequence>MLSNVILLLSVVALLFPMGFFALATPPLLILKHDTPLDGRFVRGMFHHYYAVIIVAASASAVAHAVLGRMTTAFALGGVAAVVFAIRRWFLPRMDALREAIAADEPGAISRF</sequence>
<keyword evidence="3" id="KW-1185">Reference proteome</keyword>
<protein>
    <recommendedName>
        <fullName evidence="4">DUF4149 domain-containing protein</fullName>
    </recommendedName>
</protein>
<name>A0ABU1VIJ3_9BURK</name>
<reference evidence="2 3" key="1">
    <citation type="submission" date="2023-07" db="EMBL/GenBank/DDBJ databases">
        <title>Sorghum-associated microbial communities from plants grown in Nebraska, USA.</title>
        <authorList>
            <person name="Schachtman D."/>
        </authorList>
    </citation>
    <scope>NUCLEOTIDE SEQUENCE [LARGE SCALE GENOMIC DNA]</scope>
    <source>
        <strain evidence="2 3">BE240</strain>
    </source>
</reference>
<dbReference type="EMBL" id="JAVDWE010000021">
    <property type="protein sequence ID" value="MDR7097252.1"/>
    <property type="molecule type" value="Genomic_DNA"/>
</dbReference>
<evidence type="ECO:0000256" key="1">
    <source>
        <dbReference type="SAM" id="Phobius"/>
    </source>
</evidence>
<proteinExistence type="predicted"/>
<evidence type="ECO:0000313" key="3">
    <source>
        <dbReference type="Proteomes" id="UP001265550"/>
    </source>
</evidence>
<keyword evidence="1" id="KW-0812">Transmembrane</keyword>
<keyword evidence="1" id="KW-1133">Transmembrane helix</keyword>
<gene>
    <name evidence="2" type="ORF">J2X09_005026</name>
</gene>
<feature type="transmembrane region" description="Helical" evidence="1">
    <location>
        <begin position="48"/>
        <end position="66"/>
    </location>
</feature>
<evidence type="ECO:0000313" key="2">
    <source>
        <dbReference type="EMBL" id="MDR7097252.1"/>
    </source>
</evidence>
<dbReference type="RefSeq" id="WP_204734512.1">
    <property type="nucleotide sequence ID" value="NZ_JAVDWE010000021.1"/>
</dbReference>
<evidence type="ECO:0008006" key="4">
    <source>
        <dbReference type="Google" id="ProtNLM"/>
    </source>
</evidence>
<accession>A0ABU1VIJ3</accession>
<keyword evidence="1" id="KW-0472">Membrane</keyword>
<dbReference type="Proteomes" id="UP001265550">
    <property type="component" value="Unassembled WGS sequence"/>
</dbReference>
<comment type="caution">
    <text evidence="2">The sequence shown here is derived from an EMBL/GenBank/DDBJ whole genome shotgun (WGS) entry which is preliminary data.</text>
</comment>
<organism evidence="2 3">
    <name type="scientific">Hydrogenophaga laconesensis</name>
    <dbReference type="NCBI Taxonomy" id="1805971"/>
    <lineage>
        <taxon>Bacteria</taxon>
        <taxon>Pseudomonadati</taxon>
        <taxon>Pseudomonadota</taxon>
        <taxon>Betaproteobacteria</taxon>
        <taxon>Burkholderiales</taxon>
        <taxon>Comamonadaceae</taxon>
        <taxon>Hydrogenophaga</taxon>
    </lineage>
</organism>